<dbReference type="OrthoDB" id="535345at2759"/>
<evidence type="ECO:0000256" key="2">
    <source>
        <dbReference type="SAM" id="Phobius"/>
    </source>
</evidence>
<sequence length="814" mass="90768">MSLKPPAPRESDNGKDDVETGPPSKSPSRHQVAPAAVGLSLGQGLEEKPVANDKELTYQLSTHRQLIVRGAGFRKNFAAFFNGPYFEIIPPEYEKVAAQRYGGTKEGSKCVMRSACGGQSFRSAPSHAEDGMSTEATTPKAAPTNAEGASPPFPDFLTKLKSVVVNDYETDLGEWKRRQQQDPDTAPPAEPYKYEILPNMLVPIPFDAPKVLPMLVECFATIFIIIQATVVMFIAIMDENQDRTYKDKGNYNGTWLPLIKALVYLYPLCTLVIMAIQALEITIKKFMYYRLLSLRLLLDWENAQVWQGTFFYYFVATWIMLNCWAIYGLVAYSNQYGNSGVDPTSRNAFIVVNLQTIQLLIQYYRVMTAERRLVSLNEIFERAPVEAQSLLQYTYIVEEEDVIEECYQFLRAHYKRLMRRFGYILTFGCTNRDWAVGHKMDRFDIYTLRAVAGNSDVAMKEELDLLREQWKAQGRNEDLADLDVYVSEMREIQEAEEAEELNRLRSTTGPNPVLPGMPSQPPAAQQMQGHAAGPEARAGAAVSPNDVALTDAKQSNGAGPKHDESPQEKTSEQAVDVAATPNGNAANGGTGHDGAAEAEARVPSPNGGGSGLEDGSPDRPSNRGPRAREVAQDMMHTFAHPSTMSRRAQAQLEDDTPPRCCSRRWWRAKWRGFWWHMYVRIYASTHSLLVAFLPGANSWPFRPDKAYFRFLTALQLITMACCCLIVLFGIFGATNSNPCKKGNKACQQCFTYNENFLSPNSTGYNDLKNKGKEQCDASNLVTTCPLFGQLGDLTLNTKWPVFGWTCAAAPPPPP</sequence>
<name>A0A835Y9U2_9CHLO</name>
<dbReference type="AlphaFoldDB" id="A0A835Y9U2"/>
<feature type="compositionally biased region" description="Basic and acidic residues" evidence="1">
    <location>
        <begin position="616"/>
        <end position="627"/>
    </location>
</feature>
<keyword evidence="2" id="KW-0812">Transmembrane</keyword>
<feature type="region of interest" description="Disordered" evidence="1">
    <location>
        <begin position="496"/>
        <end position="627"/>
    </location>
</feature>
<gene>
    <name evidence="3" type="ORF">HYH03_008183</name>
</gene>
<accession>A0A835Y9U2</accession>
<feature type="compositionally biased region" description="Low complexity" evidence="1">
    <location>
        <begin position="522"/>
        <end position="541"/>
    </location>
</feature>
<evidence type="ECO:0000313" key="4">
    <source>
        <dbReference type="Proteomes" id="UP000612055"/>
    </source>
</evidence>
<feature type="transmembrane region" description="Helical" evidence="2">
    <location>
        <begin position="673"/>
        <end position="693"/>
    </location>
</feature>
<feature type="compositionally biased region" description="Basic and acidic residues" evidence="1">
    <location>
        <begin position="7"/>
        <end position="18"/>
    </location>
</feature>
<proteinExistence type="predicted"/>
<feature type="region of interest" description="Disordered" evidence="1">
    <location>
        <begin position="1"/>
        <end position="33"/>
    </location>
</feature>
<evidence type="ECO:0000313" key="3">
    <source>
        <dbReference type="EMBL" id="KAG2493669.1"/>
    </source>
</evidence>
<feature type="transmembrane region" description="Helical" evidence="2">
    <location>
        <begin position="713"/>
        <end position="734"/>
    </location>
</feature>
<keyword evidence="2" id="KW-0472">Membrane</keyword>
<reference evidence="3" key="1">
    <citation type="journal article" date="2020" name="bioRxiv">
        <title>Comparative genomics of Chlamydomonas.</title>
        <authorList>
            <person name="Craig R.J."/>
            <person name="Hasan A.R."/>
            <person name="Ness R.W."/>
            <person name="Keightley P.D."/>
        </authorList>
    </citation>
    <scope>NUCLEOTIDE SEQUENCE</scope>
    <source>
        <strain evidence="3">CCAP 11/70</strain>
    </source>
</reference>
<protein>
    <submittedName>
        <fullName evidence="3">Uncharacterized protein</fullName>
    </submittedName>
</protein>
<feature type="region of interest" description="Disordered" evidence="1">
    <location>
        <begin position="121"/>
        <end position="149"/>
    </location>
</feature>
<feature type="compositionally biased region" description="Basic and acidic residues" evidence="1">
    <location>
        <begin position="560"/>
        <end position="571"/>
    </location>
</feature>
<comment type="caution">
    <text evidence="3">The sequence shown here is derived from an EMBL/GenBank/DDBJ whole genome shotgun (WGS) entry which is preliminary data.</text>
</comment>
<feature type="compositionally biased region" description="Pro residues" evidence="1">
    <location>
        <begin position="512"/>
        <end position="521"/>
    </location>
</feature>
<keyword evidence="2" id="KW-1133">Transmembrane helix</keyword>
<feature type="transmembrane region" description="Helical" evidence="2">
    <location>
        <begin position="310"/>
        <end position="330"/>
    </location>
</feature>
<keyword evidence="4" id="KW-1185">Reference proteome</keyword>
<feature type="transmembrane region" description="Helical" evidence="2">
    <location>
        <begin position="258"/>
        <end position="279"/>
    </location>
</feature>
<dbReference type="Proteomes" id="UP000612055">
    <property type="component" value="Unassembled WGS sequence"/>
</dbReference>
<evidence type="ECO:0000256" key="1">
    <source>
        <dbReference type="SAM" id="MobiDB-lite"/>
    </source>
</evidence>
<feature type="transmembrane region" description="Helical" evidence="2">
    <location>
        <begin position="211"/>
        <end position="237"/>
    </location>
</feature>
<organism evidence="3 4">
    <name type="scientific">Edaphochlamys debaryana</name>
    <dbReference type="NCBI Taxonomy" id="47281"/>
    <lineage>
        <taxon>Eukaryota</taxon>
        <taxon>Viridiplantae</taxon>
        <taxon>Chlorophyta</taxon>
        <taxon>core chlorophytes</taxon>
        <taxon>Chlorophyceae</taxon>
        <taxon>CS clade</taxon>
        <taxon>Chlamydomonadales</taxon>
        <taxon>Chlamydomonadales incertae sedis</taxon>
        <taxon>Edaphochlamys</taxon>
    </lineage>
</organism>
<dbReference type="EMBL" id="JAEHOE010000036">
    <property type="protein sequence ID" value="KAG2493669.1"/>
    <property type="molecule type" value="Genomic_DNA"/>
</dbReference>